<feature type="chain" id="PRO_5002110341" description="Acyl-peptide hydrolase" evidence="7">
    <location>
        <begin position="24"/>
        <end position="631"/>
    </location>
</feature>
<evidence type="ECO:0000256" key="4">
    <source>
        <dbReference type="ARBA" id="ARBA00032284"/>
    </source>
</evidence>
<dbReference type="SUPFAM" id="SSF82171">
    <property type="entry name" value="DPP6 N-terminal domain-like"/>
    <property type="match status" value="1"/>
</dbReference>
<dbReference type="Pfam" id="PF00326">
    <property type="entry name" value="Peptidase_S9"/>
    <property type="match status" value="1"/>
</dbReference>
<dbReference type="Gene3D" id="3.40.50.1820">
    <property type="entry name" value="alpha/beta hydrolase"/>
    <property type="match status" value="1"/>
</dbReference>
<dbReference type="Pfam" id="PF07676">
    <property type="entry name" value="PD40"/>
    <property type="match status" value="2"/>
</dbReference>
<keyword evidence="7" id="KW-0732">Signal</keyword>
<dbReference type="InterPro" id="IPR029058">
    <property type="entry name" value="AB_hydrolase_fold"/>
</dbReference>
<evidence type="ECO:0000256" key="3">
    <source>
        <dbReference type="ARBA" id="ARBA00022990"/>
    </source>
</evidence>
<keyword evidence="1" id="KW-0378">Hydrolase</keyword>
<evidence type="ECO:0000256" key="1">
    <source>
        <dbReference type="ARBA" id="ARBA00022801"/>
    </source>
</evidence>
<keyword evidence="10" id="KW-1185">Reference proteome</keyword>
<reference evidence="9 10" key="2">
    <citation type="submission" date="2015-01" db="EMBL/GenBank/DDBJ databases">
        <title>Complete genome sequence of Pyrinomonas methylaliphatogenes type strain K22T.</title>
        <authorList>
            <person name="Lee K.C.Y."/>
            <person name="Power J.F."/>
            <person name="Dunfield P.F."/>
            <person name="Morgan X.C."/>
            <person name="Huttenhower C."/>
            <person name="Stott M.B."/>
        </authorList>
    </citation>
    <scope>NUCLEOTIDE SEQUENCE [LARGE SCALE GENOMIC DNA]</scope>
    <source>
        <strain evidence="9 10">K22</strain>
    </source>
</reference>
<proteinExistence type="predicted"/>
<dbReference type="OrthoDB" id="108903at2"/>
<dbReference type="RefSeq" id="WP_083437730.1">
    <property type="nucleotide sequence ID" value="NZ_CBXV010000006.1"/>
</dbReference>
<dbReference type="Gene3D" id="2.120.10.30">
    <property type="entry name" value="TolB, C-terminal domain"/>
    <property type="match status" value="2"/>
</dbReference>
<evidence type="ECO:0000313" key="10">
    <source>
        <dbReference type="Proteomes" id="UP000031518"/>
    </source>
</evidence>
<dbReference type="PANTHER" id="PTHR42776:SF27">
    <property type="entry name" value="DIPEPTIDYL PEPTIDASE FAMILY MEMBER 6"/>
    <property type="match status" value="1"/>
</dbReference>
<keyword evidence="2" id="KW-0720">Serine protease</keyword>
<accession>A0A0B6WWR7</accession>
<dbReference type="Proteomes" id="UP000031518">
    <property type="component" value="Unassembled WGS sequence"/>
</dbReference>
<evidence type="ECO:0000256" key="2">
    <source>
        <dbReference type="ARBA" id="ARBA00022825"/>
    </source>
</evidence>
<dbReference type="GO" id="GO:0006508">
    <property type="term" value="P:proteolysis"/>
    <property type="evidence" value="ECO:0007669"/>
    <property type="project" value="InterPro"/>
</dbReference>
<evidence type="ECO:0000256" key="5">
    <source>
        <dbReference type="ARBA" id="ARBA00032596"/>
    </source>
</evidence>
<gene>
    <name evidence="9" type="ORF">PYK22_01744</name>
</gene>
<dbReference type="InterPro" id="IPR001375">
    <property type="entry name" value="Peptidase_S9_cat"/>
</dbReference>
<dbReference type="GO" id="GO:0004252">
    <property type="term" value="F:serine-type endopeptidase activity"/>
    <property type="evidence" value="ECO:0007669"/>
    <property type="project" value="InterPro"/>
</dbReference>
<organism evidence="9 10">
    <name type="scientific">Pyrinomonas methylaliphatogenes</name>
    <dbReference type="NCBI Taxonomy" id="454194"/>
    <lineage>
        <taxon>Bacteria</taxon>
        <taxon>Pseudomonadati</taxon>
        <taxon>Acidobacteriota</taxon>
        <taxon>Blastocatellia</taxon>
        <taxon>Blastocatellales</taxon>
        <taxon>Pyrinomonadaceae</taxon>
        <taxon>Pyrinomonas</taxon>
    </lineage>
</organism>
<dbReference type="InterPro" id="IPR002470">
    <property type="entry name" value="Peptidase_S9A"/>
</dbReference>
<dbReference type="InterPro" id="IPR002471">
    <property type="entry name" value="Pept_S9_AS"/>
</dbReference>
<keyword evidence="9" id="KW-0031">Aminopeptidase</keyword>
<dbReference type="InterPro" id="IPR011042">
    <property type="entry name" value="6-blade_b-propeller_TolB-like"/>
</dbReference>
<feature type="signal peptide" evidence="7">
    <location>
        <begin position="1"/>
        <end position="23"/>
    </location>
</feature>
<keyword evidence="9" id="KW-0645">Protease</keyword>
<dbReference type="AlphaFoldDB" id="A0A0B6WWR7"/>
<name>A0A0B6WWR7_9BACT</name>
<evidence type="ECO:0000256" key="7">
    <source>
        <dbReference type="SAM" id="SignalP"/>
    </source>
</evidence>
<evidence type="ECO:0000256" key="6">
    <source>
        <dbReference type="ARBA" id="ARBA00045885"/>
    </source>
</evidence>
<evidence type="ECO:0000313" key="9">
    <source>
        <dbReference type="EMBL" id="CDM65738.1"/>
    </source>
</evidence>
<protein>
    <recommendedName>
        <fullName evidence="5">Acyl-peptide hydrolase</fullName>
    </recommendedName>
    <alternativeName>
        <fullName evidence="4">Acylaminoacyl-peptidase</fullName>
    </alternativeName>
</protein>
<dbReference type="PANTHER" id="PTHR42776">
    <property type="entry name" value="SERINE PEPTIDASE S9 FAMILY MEMBER"/>
    <property type="match status" value="1"/>
</dbReference>
<keyword evidence="3" id="KW-0007">Acetylation</keyword>
<sequence length="631" mass="71218" precursor="true">MRRSSLAIAACFLLFLQSTPARQVVSLSTGEGPSIERYLNIRSANSPTFSPDGTRLAFLTNITGTPQVWVISAQGGWPDQWTFYQDRVDFVAWSPNGSGLIFGKSHGGDENAQLFWLASDGTAIRALTDEPKVRHNFGLWAHDGRRIAYASNKRNPNFFDVYVMDTASGREELVYQQDGSNSPVAWSFDGRYLIVSRNNEQLSLDNDLYLIDLSTKQITHLTPHTGPALFGDVHFTRDGRAIIFAHNDGREWYQLARMDLRSRRIETLDDAPWDVDATALSYDGRLFAYTLNREGYSELYIREVTDDGRLGPKGAPVQLPGRGVISGLEFSKDGSKLAFVFNGARFNPDIWLYDLRARELTQLTHSARAGLSQSSFVEPELIRYKTFDGREIPAWYYRPQNAQGKLPVIVSVHGGPEGQERPTFNAIYQYFLARGYAILAPNVRGSTGYGKSYTHLDDVRNREDSVKDLAYAVEWLKRQGGADPKRIAVMGGSYGGYMTLAAITLYPDLWAAAVEIVGIANFETFLRNTSGYRRKLREVEYGSLERDLDFLRSISPINRVDRIRAPLMVIHGRNDPRVPYTEAEQIVKALRARNHPVEYMLFEDEGHGIAKLSNRLLAYPKVADFLDRYMK</sequence>
<feature type="domain" description="Peptidase S9 prolyl oligopeptidase catalytic" evidence="8">
    <location>
        <begin position="423"/>
        <end position="631"/>
    </location>
</feature>
<comment type="function">
    <text evidence="6">This enzyme catalyzes the hydrolysis of the N-terminal peptide bond of an N-acetylated peptide to generate an N-acetylated amino acid and a peptide with a free N-terminus. It preferentially cleaves off Ac-Ala, Ac-Met and Ac-Ser. Also, involved in the degradation of oxidized and glycated proteins.</text>
</comment>
<dbReference type="GO" id="GO:0004177">
    <property type="term" value="F:aminopeptidase activity"/>
    <property type="evidence" value="ECO:0007669"/>
    <property type="project" value="UniProtKB-KW"/>
</dbReference>
<dbReference type="PRINTS" id="PR00862">
    <property type="entry name" value="PROLIGOPTASE"/>
</dbReference>
<dbReference type="EMBL" id="CBXV010000006">
    <property type="protein sequence ID" value="CDM65738.1"/>
    <property type="molecule type" value="Genomic_DNA"/>
</dbReference>
<dbReference type="InterPro" id="IPR011659">
    <property type="entry name" value="WD40"/>
</dbReference>
<dbReference type="SUPFAM" id="SSF53474">
    <property type="entry name" value="alpha/beta-Hydrolases"/>
    <property type="match status" value="1"/>
</dbReference>
<dbReference type="PROSITE" id="PS00708">
    <property type="entry name" value="PRO_ENDOPEP_SER"/>
    <property type="match status" value="1"/>
</dbReference>
<dbReference type="STRING" id="454194.PYK22_01744"/>
<evidence type="ECO:0000259" key="8">
    <source>
        <dbReference type="Pfam" id="PF00326"/>
    </source>
</evidence>
<reference evidence="9 10" key="1">
    <citation type="submission" date="2013-12" db="EMBL/GenBank/DDBJ databases">
        <authorList>
            <person name="Stott M."/>
        </authorList>
    </citation>
    <scope>NUCLEOTIDE SEQUENCE [LARGE SCALE GENOMIC DNA]</scope>
    <source>
        <strain evidence="9 10">K22</strain>
    </source>
</reference>